<gene>
    <name evidence="6" type="primary">avtA_1</name>
    <name evidence="6" type="ORF">Cch02nite_09260</name>
</gene>
<dbReference type="PANTHER" id="PTHR42790">
    <property type="entry name" value="AMINOTRANSFERASE"/>
    <property type="match status" value="1"/>
</dbReference>
<dbReference type="AlphaFoldDB" id="A0A8J3JMA5"/>
<name>A0A8J3JMA5_9ACTN</name>
<sequence>MVERAERAPRPRTAGGPVELVKEAMHASVSDPVAASMNFLNEVAGRYPEAISLAAGRPYEGFYDTADIARYLDVYVAYLGDQGSTPEQIRRALMQYGRTNGQIHGLIARMLAVDEGIEVPAEAISVTAGCQEAMIIALRGLCAGPDDVLLAAEPCYVGITGAARVLNIDVVPVPEGPDGLDPARVAEVARAVRAQGRHPRALYLVPDFANPSGRCLDLPARHALLDVAAAEDLLILEDDPYGLFGLDDRPRPRLKSLDRDQRVIYLGSFAKSCFPGARIGFLVADQTVIDATGNRTLLAEELSAIKSMVTVNTSPIAQAVVGGLLVESGCSLKAANVDKIAFYRQNLLRLLDALDRHLPAPWRDEAGISWNVPAGGFFAVVDVPIPADEKLLEVSASRHGVLWTPMSFFYTDGGHHSLRLSCSGLDPDTLEEGVRRLAALLRDSLA</sequence>
<dbReference type="EMBL" id="BONG01000004">
    <property type="protein sequence ID" value="GIF87482.1"/>
    <property type="molecule type" value="Genomic_DNA"/>
</dbReference>
<dbReference type="Proteomes" id="UP000619293">
    <property type="component" value="Unassembled WGS sequence"/>
</dbReference>
<dbReference type="GO" id="GO:0030170">
    <property type="term" value="F:pyridoxal phosphate binding"/>
    <property type="evidence" value="ECO:0007669"/>
    <property type="project" value="InterPro"/>
</dbReference>
<dbReference type="InterPro" id="IPR015421">
    <property type="entry name" value="PyrdxlP-dep_Trfase_major"/>
</dbReference>
<dbReference type="InterPro" id="IPR050859">
    <property type="entry name" value="Class-I_PLP-dep_aminotransf"/>
</dbReference>
<evidence type="ECO:0000259" key="5">
    <source>
        <dbReference type="Pfam" id="PF00155"/>
    </source>
</evidence>
<evidence type="ECO:0000256" key="4">
    <source>
        <dbReference type="ARBA" id="ARBA00022898"/>
    </source>
</evidence>
<evidence type="ECO:0000313" key="7">
    <source>
        <dbReference type="Proteomes" id="UP000619293"/>
    </source>
</evidence>
<comment type="caution">
    <text evidence="6">The sequence shown here is derived from an EMBL/GenBank/DDBJ whole genome shotgun (WGS) entry which is preliminary data.</text>
</comment>
<dbReference type="PANTHER" id="PTHR42790:SF19">
    <property type="entry name" value="KYNURENINE_ALPHA-AMINOADIPATE AMINOTRANSFERASE, MITOCHONDRIAL"/>
    <property type="match status" value="1"/>
</dbReference>
<accession>A0A8J3JMA5</accession>
<evidence type="ECO:0000256" key="3">
    <source>
        <dbReference type="ARBA" id="ARBA00022679"/>
    </source>
</evidence>
<evidence type="ECO:0000256" key="2">
    <source>
        <dbReference type="ARBA" id="ARBA00022576"/>
    </source>
</evidence>
<keyword evidence="4" id="KW-0663">Pyridoxal phosphate</keyword>
<dbReference type="SUPFAM" id="SSF53383">
    <property type="entry name" value="PLP-dependent transferases"/>
    <property type="match status" value="1"/>
</dbReference>
<feature type="domain" description="Aminotransferase class I/classII large" evidence="5">
    <location>
        <begin position="104"/>
        <end position="437"/>
    </location>
</feature>
<dbReference type="Pfam" id="PF00155">
    <property type="entry name" value="Aminotran_1_2"/>
    <property type="match status" value="1"/>
</dbReference>
<keyword evidence="2" id="KW-0032">Aminotransferase</keyword>
<dbReference type="InterPro" id="IPR015422">
    <property type="entry name" value="PyrdxlP-dep_Trfase_small"/>
</dbReference>
<reference evidence="6 7" key="1">
    <citation type="submission" date="2021-01" db="EMBL/GenBank/DDBJ databases">
        <title>Whole genome shotgun sequence of Catellatospora chokoriensis NBRC 107358.</title>
        <authorList>
            <person name="Komaki H."/>
            <person name="Tamura T."/>
        </authorList>
    </citation>
    <scope>NUCLEOTIDE SEQUENCE [LARGE SCALE GENOMIC DNA]</scope>
    <source>
        <strain evidence="6 7">NBRC 107358</strain>
    </source>
</reference>
<dbReference type="GO" id="GO:1901605">
    <property type="term" value="P:alpha-amino acid metabolic process"/>
    <property type="evidence" value="ECO:0007669"/>
    <property type="project" value="TreeGrafter"/>
</dbReference>
<keyword evidence="7" id="KW-1185">Reference proteome</keyword>
<dbReference type="Gene3D" id="3.90.1150.10">
    <property type="entry name" value="Aspartate Aminotransferase, domain 1"/>
    <property type="match status" value="1"/>
</dbReference>
<dbReference type="InterPro" id="IPR015424">
    <property type="entry name" value="PyrdxlP-dep_Trfase"/>
</dbReference>
<dbReference type="RefSeq" id="WP_239120280.1">
    <property type="nucleotide sequence ID" value="NZ_BAAALB010000014.1"/>
</dbReference>
<keyword evidence="3" id="KW-0808">Transferase</keyword>
<organism evidence="6 7">
    <name type="scientific">Catellatospora chokoriensis</name>
    <dbReference type="NCBI Taxonomy" id="310353"/>
    <lineage>
        <taxon>Bacteria</taxon>
        <taxon>Bacillati</taxon>
        <taxon>Actinomycetota</taxon>
        <taxon>Actinomycetes</taxon>
        <taxon>Micromonosporales</taxon>
        <taxon>Micromonosporaceae</taxon>
        <taxon>Catellatospora</taxon>
    </lineage>
</organism>
<comment type="cofactor">
    <cofactor evidence="1">
        <name>pyridoxal 5'-phosphate</name>
        <dbReference type="ChEBI" id="CHEBI:597326"/>
    </cofactor>
</comment>
<evidence type="ECO:0000256" key="1">
    <source>
        <dbReference type="ARBA" id="ARBA00001933"/>
    </source>
</evidence>
<evidence type="ECO:0000313" key="6">
    <source>
        <dbReference type="EMBL" id="GIF87482.1"/>
    </source>
</evidence>
<dbReference type="CDD" id="cd00609">
    <property type="entry name" value="AAT_like"/>
    <property type="match status" value="1"/>
</dbReference>
<proteinExistence type="predicted"/>
<dbReference type="GO" id="GO:0008483">
    <property type="term" value="F:transaminase activity"/>
    <property type="evidence" value="ECO:0007669"/>
    <property type="project" value="UniProtKB-KW"/>
</dbReference>
<protein>
    <submittedName>
        <fullName evidence="6">GntR family transcriptional regulator</fullName>
    </submittedName>
</protein>
<dbReference type="InterPro" id="IPR004839">
    <property type="entry name" value="Aminotransferase_I/II_large"/>
</dbReference>
<dbReference type="Gene3D" id="3.40.640.10">
    <property type="entry name" value="Type I PLP-dependent aspartate aminotransferase-like (Major domain)"/>
    <property type="match status" value="1"/>
</dbReference>